<gene>
    <name evidence="13" type="ORF">EV657_1485</name>
</gene>
<dbReference type="FunFam" id="3.20.20.140:FF:000001">
    <property type="entry name" value="Dihydropyrimidinase like 3"/>
    <property type="match status" value="1"/>
</dbReference>
<dbReference type="EMBL" id="SOEB01000048">
    <property type="protein sequence ID" value="TDX20983.1"/>
    <property type="molecule type" value="Genomic_DNA"/>
</dbReference>
<evidence type="ECO:0000256" key="7">
    <source>
        <dbReference type="ARBA" id="ARBA00036696"/>
    </source>
</evidence>
<comment type="function">
    <text evidence="9">Catalyzes the hydrolysis of dihydropyrimidines and of the structurally related DL-5-mono-substituted hydantoins, to produce N-carbamoyl-D-amino acids.</text>
</comment>
<dbReference type="PANTHER" id="PTHR11647:SF1">
    <property type="entry name" value="COLLAPSIN RESPONSE MEDIATOR PROTEIN"/>
    <property type="match status" value="1"/>
</dbReference>
<dbReference type="GO" id="GO:0005829">
    <property type="term" value="C:cytosol"/>
    <property type="evidence" value="ECO:0007669"/>
    <property type="project" value="TreeGrafter"/>
</dbReference>
<protein>
    <recommendedName>
        <fullName evidence="10">D-hydantoinase/dihydropyrimidinase</fullName>
        <ecNumber evidence="8">3.5.2.2</ecNumber>
    </recommendedName>
</protein>
<comment type="catalytic activity">
    <reaction evidence="7">
        <text>5,6-dihydrouracil + H2O = 3-(carbamoylamino)propanoate + H(+)</text>
        <dbReference type="Rhea" id="RHEA:16121"/>
        <dbReference type="ChEBI" id="CHEBI:11892"/>
        <dbReference type="ChEBI" id="CHEBI:15377"/>
        <dbReference type="ChEBI" id="CHEBI:15378"/>
        <dbReference type="ChEBI" id="CHEBI:15901"/>
        <dbReference type="EC" id="3.5.2.2"/>
    </reaction>
</comment>
<evidence type="ECO:0000256" key="10">
    <source>
        <dbReference type="ARBA" id="ARBA00074385"/>
    </source>
</evidence>
<dbReference type="GO" id="GO:0072527">
    <property type="term" value="P:pyrimidine-containing compound metabolic process"/>
    <property type="evidence" value="ECO:0007669"/>
    <property type="project" value="UniProtKB-ARBA"/>
</dbReference>
<sequence length="484" mass="52742">MSTVIKNGTIVTADLSYGADVLIEGGKIVEIGPDLSGDEVLDATGCYVMPGGIDPHTHLEMPFMGTYSSDDFESGTRAALAGGTTMVVDFALPSPGQGLLDALKMWDNKSTRAHCDYSFHMAITWWDKQVFDEMETVVNERGITTFKHFMAYKGSLMVNDDEMFASFRRCAELGAIPLVHAENGDVVAELSAKLLAEGNTGPEAHAYSRPPQVEGEATNRAIMIADMAGVPLYVVHVSCEESHEAIRRARMQGKRVWGKPLIQHLTLDEREYFNADWDHAARRVMSPPFRNRQHQDSLWAGLASGSLSCVATDHCAFTTDQKRYGVGDFTKIPNGTGGLEDRLPMLWTYGVGTGRITPNEFVAVTSTNIAKILNVYPRKGAVLVGADADLVVWDPEKTKTISATGQQSAIDYNVFEGKQVKGLPRYTLTRGRVAVADGEMKPQEGWGEFVKRPPNGAVNRALSSWKALTAPRAIERAGIPASGV</sequence>
<evidence type="ECO:0000256" key="1">
    <source>
        <dbReference type="ARBA" id="ARBA00001947"/>
    </source>
</evidence>
<proteinExistence type="inferred from homology"/>
<dbReference type="RefSeq" id="WP_134079689.1">
    <property type="nucleotide sequence ID" value="NZ_SOEB01000048.1"/>
</dbReference>
<dbReference type="Proteomes" id="UP000295484">
    <property type="component" value="Unassembled WGS sequence"/>
</dbReference>
<evidence type="ECO:0000256" key="9">
    <source>
        <dbReference type="ARBA" id="ARBA00054448"/>
    </source>
</evidence>
<dbReference type="EC" id="3.5.2.2" evidence="8"/>
<dbReference type="GO" id="GO:0046872">
    <property type="term" value="F:metal ion binding"/>
    <property type="evidence" value="ECO:0007669"/>
    <property type="project" value="UniProtKB-KW"/>
</dbReference>
<evidence type="ECO:0000313" key="13">
    <source>
        <dbReference type="EMBL" id="TDX20983.1"/>
    </source>
</evidence>
<comment type="subunit">
    <text evidence="3">Homotetramer.</text>
</comment>
<evidence type="ECO:0000256" key="3">
    <source>
        <dbReference type="ARBA" id="ARBA00011881"/>
    </source>
</evidence>
<dbReference type="InterPro" id="IPR011778">
    <property type="entry name" value="Hydantoinase/dihydroPyrase"/>
</dbReference>
<dbReference type="AlphaFoldDB" id="A0A4V3GS06"/>
<dbReference type="PANTHER" id="PTHR11647">
    <property type="entry name" value="HYDRANTOINASE/DIHYDROPYRIMIDINASE FAMILY MEMBER"/>
    <property type="match status" value="1"/>
</dbReference>
<name>A0A4V3GS06_9RHOB</name>
<dbReference type="InterPro" id="IPR006680">
    <property type="entry name" value="Amidohydro-rel"/>
</dbReference>
<feature type="domain" description="Amidohydrolase-related" evidence="12">
    <location>
        <begin position="47"/>
        <end position="420"/>
    </location>
</feature>
<dbReference type="NCBIfam" id="TIGR02033">
    <property type="entry name" value="D-hydantoinase"/>
    <property type="match status" value="1"/>
</dbReference>
<comment type="PTM">
    <text evidence="11">Carbamylation allows a single lysine to coordinate two divalent metal cations.</text>
</comment>
<keyword evidence="5" id="KW-0378">Hydrolase</keyword>
<reference evidence="13 14" key="1">
    <citation type="submission" date="2019-03" db="EMBL/GenBank/DDBJ databases">
        <title>Genomic Encyclopedia of Type Strains, Phase IV (KMG-IV): sequencing the most valuable type-strain genomes for metagenomic binning, comparative biology and taxonomic classification.</title>
        <authorList>
            <person name="Goeker M."/>
        </authorList>
    </citation>
    <scope>NUCLEOTIDE SEQUENCE [LARGE SCALE GENOMIC DNA]</scope>
    <source>
        <strain evidence="13 14">JA181</strain>
    </source>
</reference>
<dbReference type="GO" id="GO:0055086">
    <property type="term" value="P:nucleobase-containing small molecule metabolic process"/>
    <property type="evidence" value="ECO:0007669"/>
    <property type="project" value="UniProtKB-ARBA"/>
</dbReference>
<evidence type="ECO:0000256" key="11">
    <source>
        <dbReference type="PIRSR" id="PIRSR611778-50"/>
    </source>
</evidence>
<evidence type="ECO:0000256" key="4">
    <source>
        <dbReference type="ARBA" id="ARBA00022723"/>
    </source>
</evidence>
<evidence type="ECO:0000256" key="6">
    <source>
        <dbReference type="ARBA" id="ARBA00022833"/>
    </source>
</evidence>
<dbReference type="Gene3D" id="2.30.40.10">
    <property type="entry name" value="Urease, subunit C, domain 1"/>
    <property type="match status" value="1"/>
</dbReference>
<comment type="caution">
    <text evidence="13">The sequence shown here is derived from an EMBL/GenBank/DDBJ whole genome shotgun (WGS) entry which is preliminary data.</text>
</comment>
<evidence type="ECO:0000256" key="5">
    <source>
        <dbReference type="ARBA" id="ARBA00022801"/>
    </source>
</evidence>
<evidence type="ECO:0000259" key="12">
    <source>
        <dbReference type="Pfam" id="PF01979"/>
    </source>
</evidence>
<dbReference type="SUPFAM" id="SSF51556">
    <property type="entry name" value="Metallo-dependent hydrolases"/>
    <property type="match status" value="1"/>
</dbReference>
<feature type="modified residue" description="N6-carboxylysine" evidence="11">
    <location>
        <position position="147"/>
    </location>
</feature>
<dbReference type="InterPro" id="IPR050378">
    <property type="entry name" value="Metallo-dep_Hydrolases_sf"/>
</dbReference>
<evidence type="ECO:0000256" key="8">
    <source>
        <dbReference type="ARBA" id="ARBA00039113"/>
    </source>
</evidence>
<dbReference type="SUPFAM" id="SSF51338">
    <property type="entry name" value="Composite domain of metallo-dependent hydrolases"/>
    <property type="match status" value="2"/>
</dbReference>
<organism evidence="13 14">
    <name type="scientific">Rhodovulum visakhapatnamense</name>
    <dbReference type="NCBI Taxonomy" id="364297"/>
    <lineage>
        <taxon>Bacteria</taxon>
        <taxon>Pseudomonadati</taxon>
        <taxon>Pseudomonadota</taxon>
        <taxon>Alphaproteobacteria</taxon>
        <taxon>Rhodobacterales</taxon>
        <taxon>Paracoccaceae</taxon>
        <taxon>Rhodovulum</taxon>
    </lineage>
</organism>
<dbReference type="InterPro" id="IPR032466">
    <property type="entry name" value="Metal_Hydrolase"/>
</dbReference>
<dbReference type="CDD" id="cd01314">
    <property type="entry name" value="D-HYD"/>
    <property type="match status" value="1"/>
</dbReference>
<evidence type="ECO:0000313" key="14">
    <source>
        <dbReference type="Proteomes" id="UP000295484"/>
    </source>
</evidence>
<dbReference type="Pfam" id="PF01979">
    <property type="entry name" value="Amidohydro_1"/>
    <property type="match status" value="1"/>
</dbReference>
<evidence type="ECO:0000256" key="2">
    <source>
        <dbReference type="ARBA" id="ARBA00008829"/>
    </source>
</evidence>
<dbReference type="Gene3D" id="3.20.20.140">
    <property type="entry name" value="Metal-dependent hydrolases"/>
    <property type="match status" value="1"/>
</dbReference>
<comment type="cofactor">
    <cofactor evidence="1">
        <name>Zn(2+)</name>
        <dbReference type="ChEBI" id="CHEBI:29105"/>
    </cofactor>
</comment>
<keyword evidence="4" id="KW-0479">Metal-binding</keyword>
<dbReference type="InterPro" id="IPR011059">
    <property type="entry name" value="Metal-dep_hydrolase_composite"/>
</dbReference>
<dbReference type="GO" id="GO:0004157">
    <property type="term" value="F:dihydropyrimidinase activity"/>
    <property type="evidence" value="ECO:0007669"/>
    <property type="project" value="UniProtKB-EC"/>
</dbReference>
<accession>A0A4V3GS06</accession>
<keyword evidence="6" id="KW-0862">Zinc</keyword>
<comment type="similarity">
    <text evidence="2">Belongs to the metallo-dependent hydrolases superfamily. Hydantoinase/dihydropyrimidinase family.</text>
</comment>